<keyword evidence="2" id="KW-0812">Transmembrane</keyword>
<gene>
    <name evidence="3" type="ORF">BCR32DRAFT_289962</name>
</gene>
<dbReference type="Proteomes" id="UP000193944">
    <property type="component" value="Unassembled WGS sequence"/>
</dbReference>
<dbReference type="OrthoDB" id="2160285at2759"/>
<keyword evidence="2" id="KW-0472">Membrane</keyword>
<name>A0A1Y1XL99_9FUNG</name>
<keyword evidence="2" id="KW-1133">Transmembrane helix</keyword>
<reference evidence="3 4" key="2">
    <citation type="submission" date="2016-08" db="EMBL/GenBank/DDBJ databases">
        <title>Pervasive Adenine N6-methylation of Active Genes in Fungi.</title>
        <authorList>
            <consortium name="DOE Joint Genome Institute"/>
            <person name="Mondo S.J."/>
            <person name="Dannebaum R.O."/>
            <person name="Kuo R.C."/>
            <person name="Labutti K."/>
            <person name="Haridas S."/>
            <person name="Kuo A."/>
            <person name="Salamov A."/>
            <person name="Ahrendt S.R."/>
            <person name="Lipzen A."/>
            <person name="Sullivan W."/>
            <person name="Andreopoulos W.B."/>
            <person name="Clum A."/>
            <person name="Lindquist E."/>
            <person name="Daum C."/>
            <person name="Ramamoorthy G.K."/>
            <person name="Gryganskyi A."/>
            <person name="Culley D."/>
            <person name="Magnuson J.K."/>
            <person name="James T.Y."/>
            <person name="O'Malley M.A."/>
            <person name="Stajich J.E."/>
            <person name="Spatafora J.W."/>
            <person name="Visel A."/>
            <person name="Grigoriev I.V."/>
        </authorList>
    </citation>
    <scope>NUCLEOTIDE SEQUENCE [LARGE SCALE GENOMIC DNA]</scope>
    <source>
        <strain evidence="3 4">S4</strain>
    </source>
</reference>
<proteinExistence type="predicted"/>
<feature type="transmembrane region" description="Helical" evidence="2">
    <location>
        <begin position="247"/>
        <end position="263"/>
    </location>
</feature>
<evidence type="ECO:0000256" key="1">
    <source>
        <dbReference type="SAM" id="MobiDB-lite"/>
    </source>
</evidence>
<feature type="compositionally biased region" description="Low complexity" evidence="1">
    <location>
        <begin position="1"/>
        <end position="20"/>
    </location>
</feature>
<feature type="region of interest" description="Disordered" evidence="1">
    <location>
        <begin position="1"/>
        <end position="27"/>
    </location>
</feature>
<feature type="compositionally biased region" description="Low complexity" evidence="1">
    <location>
        <begin position="61"/>
        <end position="84"/>
    </location>
</feature>
<dbReference type="EMBL" id="MCFG01000020">
    <property type="protein sequence ID" value="ORX86537.1"/>
    <property type="molecule type" value="Genomic_DNA"/>
</dbReference>
<comment type="caution">
    <text evidence="3">The sequence shown here is derived from an EMBL/GenBank/DDBJ whole genome shotgun (WGS) entry which is preliminary data.</text>
</comment>
<protein>
    <submittedName>
        <fullName evidence="3">Uncharacterized protein</fullName>
    </submittedName>
</protein>
<evidence type="ECO:0000313" key="4">
    <source>
        <dbReference type="Proteomes" id="UP000193944"/>
    </source>
</evidence>
<feature type="region of interest" description="Disordered" evidence="1">
    <location>
        <begin position="44"/>
        <end position="84"/>
    </location>
</feature>
<keyword evidence="4" id="KW-1185">Reference proteome</keyword>
<sequence length="524" mass="59536">MNNNNNNNNNNIIDNNNNNNDNDDNKQTIINNANINLETSTNLVDVSGSTKNNNNDDNDNDNNNNGIIENNNNNNNNNSNSNNNMMISLPQNFLESLIPSIGGTVIKRDSESYIFNNCNFIINQNTEITKTNNEVNITENNQIDNSKTTSTSNVNIKETINNNTTIYNYNTNYNVFNNSFFDFIQRFLDKGCTHENQKVRTFYKISKHSYKAFCKSVNFSVNALIKTFNISKWIFAQFKDFEKNFKGMIWFIGVVLVIVHVYRNDYLRGIIVKYIKSLFYKGSSQTIASATATATATATTAITATTTNPSLPTSEIPFLNNNKDGINFDKINKTYNLFVNKNPLDLIKYIIELSGQKINSALNQTEHFVINNSKSAFNYTNKIINTTTPAIKDVAYQFYSAVNTTLTSSIPVLEDKINSTLSFIFQKNRKDDSDIFKSMSNLLSQSELVKLGNSTYSSLKKSLNNTYVNDTFSKLKNIFSNTTSENIKEMNNKIADNAEKVIKNNETLKKFFNNVRNILKQERN</sequence>
<dbReference type="AlphaFoldDB" id="A0A1Y1XL99"/>
<evidence type="ECO:0000313" key="3">
    <source>
        <dbReference type="EMBL" id="ORX86537.1"/>
    </source>
</evidence>
<organism evidence="3 4">
    <name type="scientific">Anaeromyces robustus</name>
    <dbReference type="NCBI Taxonomy" id="1754192"/>
    <lineage>
        <taxon>Eukaryota</taxon>
        <taxon>Fungi</taxon>
        <taxon>Fungi incertae sedis</taxon>
        <taxon>Chytridiomycota</taxon>
        <taxon>Chytridiomycota incertae sedis</taxon>
        <taxon>Neocallimastigomycetes</taxon>
        <taxon>Neocallimastigales</taxon>
        <taxon>Neocallimastigaceae</taxon>
        <taxon>Anaeromyces</taxon>
    </lineage>
</organism>
<evidence type="ECO:0000256" key="2">
    <source>
        <dbReference type="SAM" id="Phobius"/>
    </source>
</evidence>
<accession>A0A1Y1XL99</accession>
<reference evidence="3 4" key="1">
    <citation type="submission" date="2016-08" db="EMBL/GenBank/DDBJ databases">
        <title>A Parts List for Fungal Cellulosomes Revealed by Comparative Genomics.</title>
        <authorList>
            <consortium name="DOE Joint Genome Institute"/>
            <person name="Haitjema C.H."/>
            <person name="Gilmore S.P."/>
            <person name="Henske J.K."/>
            <person name="Solomon K.V."/>
            <person name="De Groot R."/>
            <person name="Kuo A."/>
            <person name="Mondo S.J."/>
            <person name="Salamov A.A."/>
            <person name="Labutti K."/>
            <person name="Zhao Z."/>
            <person name="Chiniquy J."/>
            <person name="Barry K."/>
            <person name="Brewer H.M."/>
            <person name="Purvine S.O."/>
            <person name="Wright A.T."/>
            <person name="Boxma B."/>
            <person name="Van Alen T."/>
            <person name="Hackstein J.H."/>
            <person name="Baker S.E."/>
            <person name="Grigoriev I.V."/>
            <person name="O'Malley M.A."/>
        </authorList>
    </citation>
    <scope>NUCLEOTIDE SEQUENCE [LARGE SCALE GENOMIC DNA]</scope>
    <source>
        <strain evidence="3 4">S4</strain>
    </source>
</reference>